<feature type="region of interest" description="Disordered" evidence="10">
    <location>
        <begin position="99"/>
        <end position="118"/>
    </location>
</feature>
<dbReference type="PANTHER" id="PTHR32057:SF14">
    <property type="entry name" value="PROTEIN ADENYLYLTRANSFERASE SELO, MITOCHONDRIAL"/>
    <property type="match status" value="1"/>
</dbReference>
<keyword evidence="3" id="KW-0808">Transferase</keyword>
<evidence type="ECO:0000256" key="9">
    <source>
        <dbReference type="ARBA" id="ARBA00031547"/>
    </source>
</evidence>
<evidence type="ECO:0000256" key="1">
    <source>
        <dbReference type="ARBA" id="ARBA00001946"/>
    </source>
</evidence>
<evidence type="ECO:0000313" key="12">
    <source>
        <dbReference type="Proteomes" id="UP000467700"/>
    </source>
</evidence>
<keyword evidence="6" id="KW-0547">Nucleotide-binding</keyword>
<comment type="cofactor">
    <cofactor evidence="1">
        <name>Mg(2+)</name>
        <dbReference type="ChEBI" id="CHEBI:18420"/>
    </cofactor>
</comment>
<evidence type="ECO:0000256" key="7">
    <source>
        <dbReference type="ARBA" id="ARBA00022840"/>
    </source>
</evidence>
<evidence type="ECO:0000256" key="5">
    <source>
        <dbReference type="ARBA" id="ARBA00022723"/>
    </source>
</evidence>
<proteinExistence type="inferred from homology"/>
<feature type="region of interest" description="Disordered" evidence="10">
    <location>
        <begin position="683"/>
        <end position="704"/>
    </location>
</feature>
<name>A0A8S0VSG5_CYCAE</name>
<dbReference type="GO" id="GO:0005524">
    <property type="term" value="F:ATP binding"/>
    <property type="evidence" value="ECO:0007669"/>
    <property type="project" value="UniProtKB-KW"/>
</dbReference>
<dbReference type="PANTHER" id="PTHR32057">
    <property type="entry name" value="PROTEIN ADENYLYLTRANSFERASE SELO, MITOCHONDRIAL"/>
    <property type="match status" value="1"/>
</dbReference>
<accession>A0A8S0VSG5</accession>
<evidence type="ECO:0000256" key="10">
    <source>
        <dbReference type="SAM" id="MobiDB-lite"/>
    </source>
</evidence>
<keyword evidence="7" id="KW-0067">ATP-binding</keyword>
<comment type="similarity">
    <text evidence="2">Belongs to the SELO family.</text>
</comment>
<sequence length="725" mass="80585">MNSAKFPISALPLASKSQLLIHGLTADTYTATPEEFRAKVLVETPSLQRRARLLPAPCHFSHVSPFPVPFPYNIEAPVPASDDSQGSYIEKWLAEREATHPLPPSPNHPNAPLRKYSSKNRDQPLDLIGISETGLRDCVPHLDVGDAFAVLGVPTLSNELGDEGDPYPSDIKEVVEARQDLIDVLSGQFMLMSPPKEEVSDAVPFAPYSLRYSGHQFGSWAGQLGDGRAITIHVTPLPSNPDLTYELQLKGSGRTPFSRSADGLAVLRSSIREYLCSEAMEALKIPTTRSLTLVSLPALPVAREREETACVLTRMAPSFIRIGCFEAFNGPTNMFFFGGGQQKPDLEGLRVLGEWVAGNVLKLGIEDGKAWGGEMVLDVARRNAKMVAGWQAYGFMHGVINTDNVSVLGLTIDYGPYAFMDVFDPHHICNHTDESGRYAYMFQPNMIIYAVRALLNSLAPLIGAEAELEGRAVSAGWATDAPAKKLDAWTRKGQELRDEMERITQETAAVEYGRLMRKRLGLRRQDNTDESTLFKPLLTIMEQHRLDFHSTFRTLCSFKPSILSQLDQAPPPDKDKDISPELHAFIATLLVATPDPDKVAYGEATANWLGWLEKYSKRILDEKDNWNGIEDVDAEREGEMKGANPRFVLRQWVLEEVIGKVERDSNSGKRVLAKVMHMASNPFEPWGAEGDERHESELEKEEKEERRYCGLGEKKMLGFQCSCSS</sequence>
<comment type="caution">
    <text evidence="11">The sequence shown here is derived from an EMBL/GenBank/DDBJ whole genome shotgun (WGS) entry which is preliminary data.</text>
</comment>
<keyword evidence="12" id="KW-1185">Reference proteome</keyword>
<evidence type="ECO:0000256" key="3">
    <source>
        <dbReference type="ARBA" id="ARBA00022679"/>
    </source>
</evidence>
<dbReference type="EMBL" id="CACVBS010000057">
    <property type="protein sequence ID" value="CAA7266939.1"/>
    <property type="molecule type" value="Genomic_DNA"/>
</dbReference>
<feature type="compositionally biased region" description="Basic and acidic residues" evidence="10">
    <location>
        <begin position="690"/>
        <end position="704"/>
    </location>
</feature>
<dbReference type="OrthoDB" id="10254721at2759"/>
<dbReference type="GO" id="GO:0070733">
    <property type="term" value="F:AMPylase activity"/>
    <property type="evidence" value="ECO:0007669"/>
    <property type="project" value="TreeGrafter"/>
</dbReference>
<keyword evidence="8" id="KW-0460">Magnesium</keyword>
<dbReference type="GO" id="GO:0046872">
    <property type="term" value="F:metal ion binding"/>
    <property type="evidence" value="ECO:0007669"/>
    <property type="project" value="UniProtKB-KW"/>
</dbReference>
<dbReference type="GO" id="GO:0005739">
    <property type="term" value="C:mitochondrion"/>
    <property type="evidence" value="ECO:0007669"/>
    <property type="project" value="TreeGrafter"/>
</dbReference>
<organism evidence="11 12">
    <name type="scientific">Cyclocybe aegerita</name>
    <name type="common">Black poplar mushroom</name>
    <name type="synonym">Agrocybe aegerita</name>
    <dbReference type="NCBI Taxonomy" id="1973307"/>
    <lineage>
        <taxon>Eukaryota</taxon>
        <taxon>Fungi</taxon>
        <taxon>Dikarya</taxon>
        <taxon>Basidiomycota</taxon>
        <taxon>Agaricomycotina</taxon>
        <taxon>Agaricomycetes</taxon>
        <taxon>Agaricomycetidae</taxon>
        <taxon>Agaricales</taxon>
        <taxon>Agaricineae</taxon>
        <taxon>Bolbitiaceae</taxon>
        <taxon>Cyclocybe</taxon>
    </lineage>
</organism>
<dbReference type="Proteomes" id="UP000467700">
    <property type="component" value="Unassembled WGS sequence"/>
</dbReference>
<keyword evidence="4" id="KW-0548">Nucleotidyltransferase</keyword>
<protein>
    <recommendedName>
        <fullName evidence="9">Selenoprotein O</fullName>
    </recommendedName>
</protein>
<evidence type="ECO:0000256" key="4">
    <source>
        <dbReference type="ARBA" id="ARBA00022695"/>
    </source>
</evidence>
<reference evidence="11 12" key="1">
    <citation type="submission" date="2020-01" db="EMBL/GenBank/DDBJ databases">
        <authorList>
            <person name="Gupta K D."/>
        </authorList>
    </citation>
    <scope>NUCLEOTIDE SEQUENCE [LARGE SCALE GENOMIC DNA]</scope>
</reference>
<dbReference type="AlphaFoldDB" id="A0A8S0VSG5"/>
<evidence type="ECO:0000256" key="2">
    <source>
        <dbReference type="ARBA" id="ARBA00009747"/>
    </source>
</evidence>
<gene>
    <name evidence="11" type="ORF">AAE3_LOCUS9178</name>
</gene>
<evidence type="ECO:0000313" key="11">
    <source>
        <dbReference type="EMBL" id="CAA7266939.1"/>
    </source>
</evidence>
<keyword evidence="5" id="KW-0479">Metal-binding</keyword>
<dbReference type="Pfam" id="PF02696">
    <property type="entry name" value="SelO"/>
    <property type="match status" value="1"/>
</dbReference>
<evidence type="ECO:0000256" key="8">
    <source>
        <dbReference type="ARBA" id="ARBA00022842"/>
    </source>
</evidence>
<evidence type="ECO:0000256" key="6">
    <source>
        <dbReference type="ARBA" id="ARBA00022741"/>
    </source>
</evidence>
<dbReference type="InterPro" id="IPR003846">
    <property type="entry name" value="SelO"/>
</dbReference>